<dbReference type="InParanoid" id="E8R0M3"/>
<evidence type="ECO:0000313" key="2">
    <source>
        <dbReference type="EMBL" id="ADV61208.1"/>
    </source>
</evidence>
<protein>
    <submittedName>
        <fullName evidence="2">Uncharacterized protein</fullName>
    </submittedName>
</protein>
<name>E8R0M3_ISOPI</name>
<reference key="1">
    <citation type="submission" date="2010-11" db="EMBL/GenBank/DDBJ databases">
        <title>The complete sequence of chromosome of Isophaera pallida ATCC 43644.</title>
        <authorList>
            <consortium name="US DOE Joint Genome Institute (JGI-PGF)"/>
            <person name="Lucas S."/>
            <person name="Copeland A."/>
            <person name="Lapidus A."/>
            <person name="Bruce D."/>
            <person name="Goodwin L."/>
            <person name="Pitluck S."/>
            <person name="Kyrpides N."/>
            <person name="Mavromatis K."/>
            <person name="Pagani I."/>
            <person name="Ivanova N."/>
            <person name="Saunders E."/>
            <person name="Brettin T."/>
            <person name="Detter J.C."/>
            <person name="Han C."/>
            <person name="Tapia R."/>
            <person name="Land M."/>
            <person name="Hauser L."/>
            <person name="Markowitz V."/>
            <person name="Cheng J.-F."/>
            <person name="Hugenholtz P."/>
            <person name="Woyke T."/>
            <person name="Wu D."/>
            <person name="Eisen J.A."/>
        </authorList>
    </citation>
    <scope>NUCLEOTIDE SEQUENCE</scope>
    <source>
        <strain>ATCC 43644</strain>
    </source>
</reference>
<feature type="compositionally biased region" description="Basic and acidic residues" evidence="1">
    <location>
        <begin position="57"/>
        <end position="74"/>
    </location>
</feature>
<keyword evidence="3" id="KW-1185">Reference proteome</keyword>
<dbReference type="AlphaFoldDB" id="E8R0M3"/>
<evidence type="ECO:0000313" key="3">
    <source>
        <dbReference type="Proteomes" id="UP000008631"/>
    </source>
</evidence>
<accession>E8R0M3</accession>
<dbReference type="Proteomes" id="UP000008631">
    <property type="component" value="Chromosome"/>
</dbReference>
<gene>
    <name evidence="2" type="ordered locus">Isop_0615</name>
</gene>
<dbReference type="KEGG" id="ipa:Isop_0615"/>
<sequence length="86" mass="9615">MPSPETLLALSIHPSRFRRNRPLIALSVGNSVNRAVYGFNENKPIEDPQKMTPRPVEATKRGVERQGHSPRDGLADSSPLRQGEER</sequence>
<dbReference type="EMBL" id="CP002353">
    <property type="protein sequence ID" value="ADV61208.1"/>
    <property type="molecule type" value="Genomic_DNA"/>
</dbReference>
<reference evidence="2 3" key="2">
    <citation type="journal article" date="2011" name="Stand. Genomic Sci.">
        <title>Complete genome sequence of Isosphaera pallida type strain (IS1B).</title>
        <authorList>
            <consortium name="US DOE Joint Genome Institute (JGI-PGF)"/>
            <person name="Goker M."/>
            <person name="Cleland D."/>
            <person name="Saunders E."/>
            <person name="Lapidus A."/>
            <person name="Nolan M."/>
            <person name="Lucas S."/>
            <person name="Hammon N."/>
            <person name="Deshpande S."/>
            <person name="Cheng J.F."/>
            <person name="Tapia R."/>
            <person name="Han C."/>
            <person name="Goodwin L."/>
            <person name="Pitluck S."/>
            <person name="Liolios K."/>
            <person name="Pagani I."/>
            <person name="Ivanova N."/>
            <person name="Mavromatis K."/>
            <person name="Pati A."/>
            <person name="Chen A."/>
            <person name="Palaniappan K."/>
            <person name="Land M."/>
            <person name="Hauser L."/>
            <person name="Chang Y.J."/>
            <person name="Jeffries C.D."/>
            <person name="Detter J.C."/>
            <person name="Beck B."/>
            <person name="Woyke T."/>
            <person name="Bristow J."/>
            <person name="Eisen J.A."/>
            <person name="Markowitz V."/>
            <person name="Hugenholtz P."/>
            <person name="Kyrpides N.C."/>
            <person name="Klenk H.P."/>
        </authorList>
    </citation>
    <scope>NUCLEOTIDE SEQUENCE [LARGE SCALE GENOMIC DNA]</scope>
    <source>
        <strain evidence="3">ATCC 43644 / DSM 9630 / IS1B</strain>
    </source>
</reference>
<feature type="region of interest" description="Disordered" evidence="1">
    <location>
        <begin position="40"/>
        <end position="86"/>
    </location>
</feature>
<proteinExistence type="predicted"/>
<organism evidence="2 3">
    <name type="scientific">Isosphaera pallida (strain ATCC 43644 / DSM 9630 / IS1B)</name>
    <dbReference type="NCBI Taxonomy" id="575540"/>
    <lineage>
        <taxon>Bacteria</taxon>
        <taxon>Pseudomonadati</taxon>
        <taxon>Planctomycetota</taxon>
        <taxon>Planctomycetia</taxon>
        <taxon>Isosphaerales</taxon>
        <taxon>Isosphaeraceae</taxon>
        <taxon>Isosphaera</taxon>
    </lineage>
</organism>
<evidence type="ECO:0000256" key="1">
    <source>
        <dbReference type="SAM" id="MobiDB-lite"/>
    </source>
</evidence>
<dbReference type="HOGENOM" id="CLU_2493726_0_0_0"/>